<keyword evidence="3" id="KW-0677">Repeat</keyword>
<dbReference type="GO" id="GO:0003677">
    <property type="term" value="F:DNA binding"/>
    <property type="evidence" value="ECO:0007669"/>
    <property type="project" value="UniProtKB-KW"/>
</dbReference>
<keyword evidence="8" id="KW-0804">Transcription</keyword>
<proteinExistence type="predicted"/>
<comment type="subcellular location">
    <subcellularLocation>
        <location evidence="1">Nucleus</location>
    </subcellularLocation>
</comment>
<evidence type="ECO:0000259" key="11">
    <source>
        <dbReference type="PROSITE" id="PS50157"/>
    </source>
</evidence>
<sequence length="116" mass="13662">METKEEIEINEEPLACVEGNYVVKHELPQTDRESYQCSFCDKAFSQNKQLVFHLSTHMGVVIQKLAPHLLSMLEHNEYSVYKCSQCVRDFSCKNSFKCHFRTHTTKKPFICSQYYK</sequence>
<dbReference type="PROSITE" id="PS50157">
    <property type="entry name" value="ZINC_FINGER_C2H2_2"/>
    <property type="match status" value="2"/>
</dbReference>
<dbReference type="AlphaFoldDB" id="A0AAV2Q1Z5"/>
<evidence type="ECO:0000256" key="9">
    <source>
        <dbReference type="ARBA" id="ARBA00023242"/>
    </source>
</evidence>
<evidence type="ECO:0000313" key="13">
    <source>
        <dbReference type="Proteomes" id="UP001497623"/>
    </source>
</evidence>
<dbReference type="PROSITE" id="PS00028">
    <property type="entry name" value="ZINC_FINGER_C2H2_1"/>
    <property type="match status" value="2"/>
</dbReference>
<dbReference type="SMART" id="SM00355">
    <property type="entry name" value="ZnF_C2H2"/>
    <property type="match status" value="2"/>
</dbReference>
<keyword evidence="6" id="KW-0805">Transcription regulation</keyword>
<evidence type="ECO:0000256" key="7">
    <source>
        <dbReference type="ARBA" id="ARBA00023125"/>
    </source>
</evidence>
<evidence type="ECO:0000256" key="10">
    <source>
        <dbReference type="PROSITE-ProRule" id="PRU00042"/>
    </source>
</evidence>
<keyword evidence="2" id="KW-0479">Metal-binding</keyword>
<keyword evidence="4 10" id="KW-0863">Zinc-finger</keyword>
<protein>
    <recommendedName>
        <fullName evidence="11">C2H2-type domain-containing protein</fullName>
    </recommendedName>
</protein>
<evidence type="ECO:0000256" key="6">
    <source>
        <dbReference type="ARBA" id="ARBA00023015"/>
    </source>
</evidence>
<feature type="domain" description="C2H2-type" evidence="11">
    <location>
        <begin position="81"/>
        <end position="108"/>
    </location>
</feature>
<keyword evidence="13" id="KW-1185">Reference proteome</keyword>
<dbReference type="PANTHER" id="PTHR47772">
    <property type="entry name" value="ZINC FINGER PROTEIN 200"/>
    <property type="match status" value="1"/>
</dbReference>
<organism evidence="12 13">
    <name type="scientific">Meganyctiphanes norvegica</name>
    <name type="common">Northern krill</name>
    <name type="synonym">Thysanopoda norvegica</name>
    <dbReference type="NCBI Taxonomy" id="48144"/>
    <lineage>
        <taxon>Eukaryota</taxon>
        <taxon>Metazoa</taxon>
        <taxon>Ecdysozoa</taxon>
        <taxon>Arthropoda</taxon>
        <taxon>Crustacea</taxon>
        <taxon>Multicrustacea</taxon>
        <taxon>Malacostraca</taxon>
        <taxon>Eumalacostraca</taxon>
        <taxon>Eucarida</taxon>
        <taxon>Euphausiacea</taxon>
        <taxon>Euphausiidae</taxon>
        <taxon>Meganyctiphanes</taxon>
    </lineage>
</organism>
<evidence type="ECO:0000313" key="12">
    <source>
        <dbReference type="EMBL" id="CAL4066776.1"/>
    </source>
</evidence>
<evidence type="ECO:0000256" key="5">
    <source>
        <dbReference type="ARBA" id="ARBA00022833"/>
    </source>
</evidence>
<dbReference type="EMBL" id="CAXKWB010002388">
    <property type="protein sequence ID" value="CAL4066776.1"/>
    <property type="molecule type" value="Genomic_DNA"/>
</dbReference>
<accession>A0AAV2Q1Z5</accession>
<evidence type="ECO:0000256" key="1">
    <source>
        <dbReference type="ARBA" id="ARBA00004123"/>
    </source>
</evidence>
<dbReference type="GO" id="GO:0008270">
    <property type="term" value="F:zinc ion binding"/>
    <property type="evidence" value="ECO:0007669"/>
    <property type="project" value="UniProtKB-KW"/>
</dbReference>
<dbReference type="InterPro" id="IPR036236">
    <property type="entry name" value="Znf_C2H2_sf"/>
</dbReference>
<dbReference type="GO" id="GO:0005634">
    <property type="term" value="C:nucleus"/>
    <property type="evidence" value="ECO:0007669"/>
    <property type="project" value="UniProtKB-SubCell"/>
</dbReference>
<dbReference type="InterPro" id="IPR013087">
    <property type="entry name" value="Znf_C2H2_type"/>
</dbReference>
<keyword evidence="9" id="KW-0539">Nucleus</keyword>
<evidence type="ECO:0000256" key="2">
    <source>
        <dbReference type="ARBA" id="ARBA00022723"/>
    </source>
</evidence>
<dbReference type="PANTHER" id="PTHR47772:SF13">
    <property type="entry name" value="GASTRULA ZINC FINGER PROTEIN XLCGF49.1-LIKE-RELATED"/>
    <property type="match status" value="1"/>
</dbReference>
<evidence type="ECO:0000256" key="4">
    <source>
        <dbReference type="ARBA" id="ARBA00022771"/>
    </source>
</evidence>
<feature type="non-terminal residue" evidence="12">
    <location>
        <position position="116"/>
    </location>
</feature>
<comment type="caution">
    <text evidence="12">The sequence shown here is derived from an EMBL/GenBank/DDBJ whole genome shotgun (WGS) entry which is preliminary data.</text>
</comment>
<evidence type="ECO:0000256" key="8">
    <source>
        <dbReference type="ARBA" id="ARBA00023163"/>
    </source>
</evidence>
<feature type="domain" description="C2H2-type" evidence="11">
    <location>
        <begin position="35"/>
        <end position="59"/>
    </location>
</feature>
<gene>
    <name evidence="12" type="ORF">MNOR_LOCUS5985</name>
</gene>
<keyword evidence="7" id="KW-0238">DNA-binding</keyword>
<dbReference type="SUPFAM" id="SSF57667">
    <property type="entry name" value="beta-beta-alpha zinc fingers"/>
    <property type="match status" value="2"/>
</dbReference>
<evidence type="ECO:0000256" key="3">
    <source>
        <dbReference type="ARBA" id="ARBA00022737"/>
    </source>
</evidence>
<dbReference type="FunFam" id="3.30.160.60:FF:000045">
    <property type="entry name" value="ZFP69 zinc finger protein B"/>
    <property type="match status" value="1"/>
</dbReference>
<keyword evidence="5" id="KW-0862">Zinc</keyword>
<dbReference type="Gene3D" id="3.30.160.60">
    <property type="entry name" value="Classic Zinc Finger"/>
    <property type="match status" value="2"/>
</dbReference>
<reference evidence="12 13" key="1">
    <citation type="submission" date="2024-05" db="EMBL/GenBank/DDBJ databases">
        <authorList>
            <person name="Wallberg A."/>
        </authorList>
    </citation>
    <scope>NUCLEOTIDE SEQUENCE [LARGE SCALE GENOMIC DNA]</scope>
</reference>
<dbReference type="InterPro" id="IPR050636">
    <property type="entry name" value="C2H2-ZF_domain-containing"/>
</dbReference>
<name>A0AAV2Q1Z5_MEGNR</name>
<dbReference type="Proteomes" id="UP001497623">
    <property type="component" value="Unassembled WGS sequence"/>
</dbReference>